<name>A0A2G8RWA1_9APHY</name>
<dbReference type="AlphaFoldDB" id="A0A2G8RWA1"/>
<dbReference type="InterPro" id="IPR032675">
    <property type="entry name" value="LRR_dom_sf"/>
</dbReference>
<protein>
    <recommendedName>
        <fullName evidence="3">F-box domain-containing protein</fullName>
    </recommendedName>
</protein>
<evidence type="ECO:0000313" key="2">
    <source>
        <dbReference type="Proteomes" id="UP000230002"/>
    </source>
</evidence>
<sequence>MAMVHSATSPSLPNAPDILCHIFSYLDPVHQFGDNDVYESRRSLALAARTCPSRGFASPALDVLWKRLPDDQPLADLLCEVGIAIREDNAQTFKLSGEEKPSHHWLPYQDEGGYPLLGKAEYYEECWRLSRGYDVKYFLWTTGDPRTQPGWHRFVEHVSRVRAITTLFAFDGPAWCTIWEELLAVTDHAPVLPKLQSVAFCYFSSTALNTAAFSLLSPSVRKLNLNIDNEDWSESDVKICGIFTHSFGAAPEIEKLQLECHPSGLGLSLLQTYCSHLHRLEVSLPLDLEAMQLLVQLPALQYLSISLTQWDFSETSLSFAFKGNWETPGLPVIFAELCSLAISCSELRLGVVDPLLTHVEFPRLQSFSLSEKHIEFNNVSEKFPSHLRTGILLAKCPSLTAFAWTSTHIWDPHTGYRGGHRASIAPLAQLVSPLLSHRTLRRFSVQLNGPLVPYTPADFCAFAAAWPDLETFHLVDEEGSSWGLGERFADLESVFAFACYCPRLRSLALPRLEEHNSEALVNAAARRPPAPHWLRELSTTIFLWDEVWDWDRREKIVGQSHGLMQDVFPLVTLQRRGPACRTGEIENGRQQAVQSLSLSTIMHLGLSRDIPAHSGSTPSG</sequence>
<evidence type="ECO:0008006" key="3">
    <source>
        <dbReference type="Google" id="ProtNLM"/>
    </source>
</evidence>
<reference evidence="1 2" key="1">
    <citation type="journal article" date="2015" name="Sci. Rep.">
        <title>Chromosome-level genome map provides insights into diverse defense mechanisms in the medicinal fungus Ganoderma sinense.</title>
        <authorList>
            <person name="Zhu Y."/>
            <person name="Xu J."/>
            <person name="Sun C."/>
            <person name="Zhou S."/>
            <person name="Xu H."/>
            <person name="Nelson D.R."/>
            <person name="Qian J."/>
            <person name="Song J."/>
            <person name="Luo H."/>
            <person name="Xiang L."/>
            <person name="Li Y."/>
            <person name="Xu Z."/>
            <person name="Ji A."/>
            <person name="Wang L."/>
            <person name="Lu S."/>
            <person name="Hayward A."/>
            <person name="Sun W."/>
            <person name="Li X."/>
            <person name="Schwartz D.C."/>
            <person name="Wang Y."/>
            <person name="Chen S."/>
        </authorList>
    </citation>
    <scope>NUCLEOTIDE SEQUENCE [LARGE SCALE GENOMIC DNA]</scope>
    <source>
        <strain evidence="1 2">ZZ0214-1</strain>
    </source>
</reference>
<dbReference type="Gene3D" id="3.80.10.10">
    <property type="entry name" value="Ribonuclease Inhibitor"/>
    <property type="match status" value="1"/>
</dbReference>
<proteinExistence type="predicted"/>
<keyword evidence="2" id="KW-1185">Reference proteome</keyword>
<dbReference type="Proteomes" id="UP000230002">
    <property type="component" value="Unassembled WGS sequence"/>
</dbReference>
<accession>A0A2G8RWA1</accession>
<dbReference type="OrthoDB" id="2752751at2759"/>
<organism evidence="1 2">
    <name type="scientific">Ganoderma sinense ZZ0214-1</name>
    <dbReference type="NCBI Taxonomy" id="1077348"/>
    <lineage>
        <taxon>Eukaryota</taxon>
        <taxon>Fungi</taxon>
        <taxon>Dikarya</taxon>
        <taxon>Basidiomycota</taxon>
        <taxon>Agaricomycotina</taxon>
        <taxon>Agaricomycetes</taxon>
        <taxon>Polyporales</taxon>
        <taxon>Polyporaceae</taxon>
        <taxon>Ganoderma</taxon>
    </lineage>
</organism>
<dbReference type="EMBL" id="AYKW01000045">
    <property type="protein sequence ID" value="PIL25795.1"/>
    <property type="molecule type" value="Genomic_DNA"/>
</dbReference>
<gene>
    <name evidence="1" type="ORF">GSI_11545</name>
</gene>
<comment type="caution">
    <text evidence="1">The sequence shown here is derived from an EMBL/GenBank/DDBJ whole genome shotgun (WGS) entry which is preliminary data.</text>
</comment>
<evidence type="ECO:0000313" key="1">
    <source>
        <dbReference type="EMBL" id="PIL25795.1"/>
    </source>
</evidence>